<dbReference type="Gene3D" id="3.40.50.1820">
    <property type="entry name" value="alpha/beta hydrolase"/>
    <property type="match status" value="1"/>
</dbReference>
<keyword evidence="1 3" id="KW-0378">Hydrolase</keyword>
<dbReference type="PANTHER" id="PTHR48081">
    <property type="entry name" value="AB HYDROLASE SUPERFAMILY PROTEIN C4A8.06C"/>
    <property type="match status" value="1"/>
</dbReference>
<comment type="caution">
    <text evidence="3">The sequence shown here is derived from an EMBL/GenBank/DDBJ whole genome shotgun (WGS) entry which is preliminary data.</text>
</comment>
<dbReference type="Pfam" id="PF20434">
    <property type="entry name" value="BD-FAE"/>
    <property type="match status" value="1"/>
</dbReference>
<dbReference type="InterPro" id="IPR050300">
    <property type="entry name" value="GDXG_lipolytic_enzyme"/>
</dbReference>
<evidence type="ECO:0000259" key="2">
    <source>
        <dbReference type="Pfam" id="PF20434"/>
    </source>
</evidence>
<dbReference type="RefSeq" id="WP_070152438.1">
    <property type="nucleotide sequence ID" value="NZ_MKQS01000001.1"/>
</dbReference>
<dbReference type="InterPro" id="IPR029058">
    <property type="entry name" value="AB_hydrolase_fold"/>
</dbReference>
<dbReference type="InterPro" id="IPR049492">
    <property type="entry name" value="BD-FAE-like_dom"/>
</dbReference>
<evidence type="ECO:0000313" key="4">
    <source>
        <dbReference type="Proteomes" id="UP000186931"/>
    </source>
</evidence>
<dbReference type="STRING" id="202956.BJN41_01325"/>
<gene>
    <name evidence="3" type="ORF">BJN41_01325</name>
</gene>
<dbReference type="EMBL" id="MKQS01000001">
    <property type="protein sequence ID" value="OFE44785.1"/>
    <property type="molecule type" value="Genomic_DNA"/>
</dbReference>
<sequence>MFNNVEHLFKQLNKTLEQAKRIYEEFRLYDLGSYALNRLTPRQGYTVQSNIAYGLRARHRLDLYRTITPRPQRPLIVFVHGGSWSHGDKQDYRFVGEAFAKEGFDVAVMNYQLAPQHIFPTYIDDLTLALNYLTQQQHKLGIATAQVVLMGHSAGAFNVMSLLYHPQPYALRCKDHIRAIIGLAGPYHFDYKDDPLCADAFDQEVPYQDVMPYYFVESNSVKHYLLVAEKDQIVGANNATDFDHVLKKYGNHSEIIVIPKTGHVSVMASVSSLFSRFFATKRQILRALDQALKDS</sequence>
<dbReference type="AlphaFoldDB" id="A0A1E8E591"/>
<reference evidence="3 4" key="1">
    <citation type="submission" date="2016-10" db="EMBL/GenBank/DDBJ databases">
        <title>Genome of airborne Acinetobacter sp. 5-2Ac02 in the hospital environment: Species near to Acinetobacter towneri.</title>
        <authorList>
            <person name="Barbosa B."/>
            <person name="Fernandez-Garcia L."/>
            <person name="Gato E."/>
            <person name="Leao R."/>
            <person name="Albano R."/>
            <person name="Fernandez B."/>
            <person name="Fernandez-Cuenca F."/>
            <person name="Marques E."/>
            <person name="Tomas M."/>
        </authorList>
    </citation>
    <scope>NUCLEOTIDE SEQUENCE [LARGE SCALE GENOMIC DNA]</scope>
    <source>
        <strain evidence="3 4">5-2Ac02</strain>
    </source>
</reference>
<proteinExistence type="predicted"/>
<evidence type="ECO:0000256" key="1">
    <source>
        <dbReference type="ARBA" id="ARBA00022801"/>
    </source>
</evidence>
<feature type="domain" description="BD-FAE-like" evidence="2">
    <location>
        <begin position="61"/>
        <end position="244"/>
    </location>
</feature>
<accession>A0A1E8E591</accession>
<dbReference type="eggNOG" id="COG0657">
    <property type="taxonomic scope" value="Bacteria"/>
</dbReference>
<dbReference type="GO" id="GO:0016787">
    <property type="term" value="F:hydrolase activity"/>
    <property type="evidence" value="ECO:0007669"/>
    <property type="project" value="UniProtKB-KW"/>
</dbReference>
<evidence type="ECO:0000313" key="3">
    <source>
        <dbReference type="EMBL" id="OFE44785.1"/>
    </source>
</evidence>
<dbReference type="PANTHER" id="PTHR48081:SF9">
    <property type="entry name" value="CARBOXYLESTERASE"/>
    <property type="match status" value="1"/>
</dbReference>
<dbReference type="SUPFAM" id="SSF53474">
    <property type="entry name" value="alpha/beta-Hydrolases"/>
    <property type="match status" value="1"/>
</dbReference>
<name>A0A1E8E591_9GAMM</name>
<organism evidence="3 4">
    <name type="scientific">Acinetobacter towneri</name>
    <dbReference type="NCBI Taxonomy" id="202956"/>
    <lineage>
        <taxon>Bacteria</taxon>
        <taxon>Pseudomonadati</taxon>
        <taxon>Pseudomonadota</taxon>
        <taxon>Gammaproteobacteria</taxon>
        <taxon>Moraxellales</taxon>
        <taxon>Moraxellaceae</taxon>
        <taxon>Acinetobacter</taxon>
    </lineage>
</organism>
<protein>
    <submittedName>
        <fullName evidence="3">Alpha/beta hydrolase</fullName>
    </submittedName>
</protein>
<dbReference type="Proteomes" id="UP000186931">
    <property type="component" value="Unassembled WGS sequence"/>
</dbReference>